<dbReference type="Proteomes" id="UP000831113">
    <property type="component" value="Chromosome"/>
</dbReference>
<protein>
    <recommendedName>
        <fullName evidence="5">Outer membrane protein beta-barrel domain-containing protein</fullName>
    </recommendedName>
</protein>
<name>A0ABY4D4C8_9BACT</name>
<sequence>MNALQRSLSTVFLVGAGLLAAPTAFAQRTDSTSTAKPQLNTAPPGTAPRPAPTPTTPAPRQQEQQVPVPAPPPANEPIPSRPSTSSPSGLELPQRPGVAAPPPPLRKYFLYTNFGLGYTSYYGDGQFNASIAPALGIRLTEKFSVGPGISYSYTNIQYSDYNQQVFNYPAKVISNNFGLKAFAQYMVYKQFFLHAEYEVTRTTAKFGLQGQGYEISRTLKTPLAGAGYRNSFSDRIAADIVVLYNFNDGVNNDGSSTSPYGQPEIRLNLLVNLGK</sequence>
<evidence type="ECO:0000313" key="4">
    <source>
        <dbReference type="Proteomes" id="UP000831113"/>
    </source>
</evidence>
<evidence type="ECO:0000313" key="3">
    <source>
        <dbReference type="EMBL" id="UOG77057.1"/>
    </source>
</evidence>
<dbReference type="RefSeq" id="WP_243802502.1">
    <property type="nucleotide sequence ID" value="NZ_CP094669.1"/>
</dbReference>
<feature type="compositionally biased region" description="Polar residues" evidence="1">
    <location>
        <begin position="27"/>
        <end position="40"/>
    </location>
</feature>
<feature type="chain" id="PRO_5046249946" description="Outer membrane protein beta-barrel domain-containing protein" evidence="2">
    <location>
        <begin position="27"/>
        <end position="275"/>
    </location>
</feature>
<evidence type="ECO:0000256" key="2">
    <source>
        <dbReference type="SAM" id="SignalP"/>
    </source>
</evidence>
<feature type="signal peptide" evidence="2">
    <location>
        <begin position="1"/>
        <end position="26"/>
    </location>
</feature>
<accession>A0ABY4D4C8</accession>
<keyword evidence="2" id="KW-0732">Signal</keyword>
<organism evidence="3 4">
    <name type="scientific">Hymenobacter tibetensis</name>
    <dbReference type="NCBI Taxonomy" id="497967"/>
    <lineage>
        <taxon>Bacteria</taxon>
        <taxon>Pseudomonadati</taxon>
        <taxon>Bacteroidota</taxon>
        <taxon>Cytophagia</taxon>
        <taxon>Cytophagales</taxon>
        <taxon>Hymenobacteraceae</taxon>
        <taxon>Hymenobacter</taxon>
    </lineage>
</organism>
<proteinExistence type="predicted"/>
<feature type="compositionally biased region" description="Pro residues" evidence="1">
    <location>
        <begin position="45"/>
        <end position="57"/>
    </location>
</feature>
<reference evidence="3 4" key="1">
    <citation type="submission" date="2022-03" db="EMBL/GenBank/DDBJ databases">
        <title>Hymenobactersp. isolated from the air.</title>
        <authorList>
            <person name="Won M."/>
            <person name="Kwon S.-W."/>
        </authorList>
    </citation>
    <scope>NUCLEOTIDE SEQUENCE [LARGE SCALE GENOMIC DNA]</scope>
    <source>
        <strain evidence="3 4">KACC 21982</strain>
    </source>
</reference>
<evidence type="ECO:0000256" key="1">
    <source>
        <dbReference type="SAM" id="MobiDB-lite"/>
    </source>
</evidence>
<evidence type="ECO:0008006" key="5">
    <source>
        <dbReference type="Google" id="ProtNLM"/>
    </source>
</evidence>
<feature type="compositionally biased region" description="Low complexity" evidence="1">
    <location>
        <begin position="81"/>
        <end position="98"/>
    </location>
</feature>
<feature type="compositionally biased region" description="Low complexity" evidence="1">
    <location>
        <begin position="58"/>
        <end position="67"/>
    </location>
</feature>
<dbReference type="EMBL" id="CP094669">
    <property type="protein sequence ID" value="UOG77057.1"/>
    <property type="molecule type" value="Genomic_DNA"/>
</dbReference>
<keyword evidence="4" id="KW-1185">Reference proteome</keyword>
<dbReference type="SUPFAM" id="SSF56935">
    <property type="entry name" value="Porins"/>
    <property type="match status" value="1"/>
</dbReference>
<feature type="region of interest" description="Disordered" evidence="1">
    <location>
        <begin position="27"/>
        <end position="99"/>
    </location>
</feature>
<gene>
    <name evidence="3" type="ORF">MTX78_10735</name>
</gene>
<feature type="compositionally biased region" description="Pro residues" evidence="1">
    <location>
        <begin position="68"/>
        <end position="80"/>
    </location>
</feature>